<organism evidence="2 3">
    <name type="scientific">Streptomyces monashensis</name>
    <dbReference type="NCBI Taxonomy" id="1678012"/>
    <lineage>
        <taxon>Bacteria</taxon>
        <taxon>Bacillati</taxon>
        <taxon>Actinomycetota</taxon>
        <taxon>Actinomycetes</taxon>
        <taxon>Kitasatosporales</taxon>
        <taxon>Streptomycetaceae</taxon>
        <taxon>Streptomyces</taxon>
    </lineage>
</organism>
<proteinExistence type="predicted"/>
<feature type="region of interest" description="Disordered" evidence="1">
    <location>
        <begin position="76"/>
        <end position="99"/>
    </location>
</feature>
<accession>A0A1S2QLM7</accession>
<reference evidence="2 3" key="1">
    <citation type="submission" date="2016-10" db="EMBL/GenBank/DDBJ databases">
        <title>Genome sequence of Streptomyces sp. MUSC 1.</title>
        <authorList>
            <person name="Lee L.-H."/>
            <person name="Ser H.-L."/>
            <person name="Law J.W.-F."/>
        </authorList>
    </citation>
    <scope>NUCLEOTIDE SEQUENCE [LARGE SCALE GENOMIC DNA]</scope>
    <source>
        <strain evidence="2 3">MUSC 1</strain>
    </source>
</reference>
<dbReference type="AlphaFoldDB" id="A0A1S2QLM7"/>
<evidence type="ECO:0000313" key="2">
    <source>
        <dbReference type="EMBL" id="OIK06356.1"/>
    </source>
</evidence>
<comment type="caution">
    <text evidence="2">The sequence shown here is derived from an EMBL/GenBank/DDBJ whole genome shotgun (WGS) entry which is preliminary data.</text>
</comment>
<dbReference type="Proteomes" id="UP000179642">
    <property type="component" value="Unassembled WGS sequence"/>
</dbReference>
<gene>
    <name evidence="2" type="ORF">BIV23_08165</name>
</gene>
<sequence>MLQRMRFSAGSGCAIAPSTESTSAPGPGMRGWLACRRTPPVEAGASHGRSSAWRSNTHAERMILLCRPDLVPLHEQPGRSRLSVPVTFRQPDGARSSPPTTMVYDLAGLAHPTVGVDLRGLPF</sequence>
<name>A0A1S2QLM7_9ACTN</name>
<dbReference type="EMBL" id="MLYO01000015">
    <property type="protein sequence ID" value="OIK06356.1"/>
    <property type="molecule type" value="Genomic_DNA"/>
</dbReference>
<evidence type="ECO:0000256" key="1">
    <source>
        <dbReference type="SAM" id="MobiDB-lite"/>
    </source>
</evidence>
<protein>
    <submittedName>
        <fullName evidence="2">Uncharacterized protein</fullName>
    </submittedName>
</protein>
<evidence type="ECO:0000313" key="3">
    <source>
        <dbReference type="Proteomes" id="UP000179642"/>
    </source>
</evidence>
<keyword evidence="3" id="KW-1185">Reference proteome</keyword>